<keyword evidence="2" id="KW-0449">Lipoprotein</keyword>
<reference evidence="2 3" key="1">
    <citation type="submission" date="2019-08" db="EMBL/GenBank/DDBJ databases">
        <title>Hyperibacter terrae gen. nov., sp. nov. and Hyperibacter viscosus sp. nov., two new members in the family Rhodospirillaceae isolated from the rhizosphere of Hypericum perforatum.</title>
        <authorList>
            <person name="Noviana Z."/>
        </authorList>
    </citation>
    <scope>NUCLEOTIDE SEQUENCE [LARGE SCALE GENOMIC DNA]</scope>
    <source>
        <strain evidence="2 3">R5913</strain>
    </source>
</reference>
<evidence type="ECO:0000313" key="3">
    <source>
        <dbReference type="Proteomes" id="UP000326202"/>
    </source>
</evidence>
<accession>A0A5J6MN63</accession>
<evidence type="ECO:0000313" key="2">
    <source>
        <dbReference type="EMBL" id="QEX17560.1"/>
    </source>
</evidence>
<organism evidence="2 3">
    <name type="scientific">Hypericibacter terrae</name>
    <dbReference type="NCBI Taxonomy" id="2602015"/>
    <lineage>
        <taxon>Bacteria</taxon>
        <taxon>Pseudomonadati</taxon>
        <taxon>Pseudomonadota</taxon>
        <taxon>Alphaproteobacteria</taxon>
        <taxon>Rhodospirillales</taxon>
        <taxon>Dongiaceae</taxon>
        <taxon>Hypericibacter</taxon>
    </lineage>
</organism>
<dbReference type="AlphaFoldDB" id="A0A5J6MN63"/>
<proteinExistence type="predicted"/>
<dbReference type="RefSeq" id="WP_191908107.1">
    <property type="nucleotide sequence ID" value="NZ_CP042906.1"/>
</dbReference>
<protein>
    <submittedName>
        <fullName evidence="2">Lipoprotein</fullName>
    </submittedName>
</protein>
<keyword evidence="1" id="KW-0732">Signal</keyword>
<evidence type="ECO:0000256" key="1">
    <source>
        <dbReference type="SAM" id="SignalP"/>
    </source>
</evidence>
<sequence>MKTNYRTHRKVLFAVAMALAIAACAPTKQSADFKLADGFLPKPVLLKPGKEDQAALVYIDPTVNFPSYGMILIEPVMVWTTPGTAFDKVPAEQRQAMANDLYAHLHKKISAVCDVVDAPGAGVMRIRVALIDAEQSDPVANTISTYVPQAHVLNLLSSYAFNGGVGVFTGSATAEGYATDSVTGQVLWEGADKRAGSNAIGTDTLNSWEDVYNTFDAWSDKFAKRLLALGACQ</sequence>
<dbReference type="EMBL" id="CP042906">
    <property type="protein sequence ID" value="QEX17560.1"/>
    <property type="molecule type" value="Genomic_DNA"/>
</dbReference>
<dbReference type="InterPro" id="IPR021747">
    <property type="entry name" value="DUF3313"/>
</dbReference>
<name>A0A5J6MN63_9PROT</name>
<dbReference type="KEGG" id="htq:FRZ44_28600"/>
<dbReference type="Pfam" id="PF11769">
    <property type="entry name" value="DUF3313"/>
    <property type="match status" value="1"/>
</dbReference>
<keyword evidence="3" id="KW-1185">Reference proteome</keyword>
<dbReference type="Proteomes" id="UP000326202">
    <property type="component" value="Chromosome"/>
</dbReference>
<feature type="signal peptide" evidence="1">
    <location>
        <begin position="1"/>
        <end position="25"/>
    </location>
</feature>
<dbReference type="PROSITE" id="PS51257">
    <property type="entry name" value="PROKAR_LIPOPROTEIN"/>
    <property type="match status" value="1"/>
</dbReference>
<feature type="chain" id="PRO_5023808106" evidence="1">
    <location>
        <begin position="26"/>
        <end position="233"/>
    </location>
</feature>
<gene>
    <name evidence="2" type="ORF">FRZ44_28600</name>
</gene>